<gene>
    <name evidence="2" type="ORF">CHR53_14355</name>
</gene>
<dbReference type="OrthoDB" id="2934466at2"/>
<dbReference type="Proteomes" id="UP000282892">
    <property type="component" value="Chromosome"/>
</dbReference>
<organism evidence="2 3">
    <name type="scientific">Neobacillus mesonae</name>
    <dbReference type="NCBI Taxonomy" id="1193713"/>
    <lineage>
        <taxon>Bacteria</taxon>
        <taxon>Bacillati</taxon>
        <taxon>Bacillota</taxon>
        <taxon>Bacilli</taxon>
        <taxon>Bacillales</taxon>
        <taxon>Bacillaceae</taxon>
        <taxon>Neobacillus</taxon>
    </lineage>
</organism>
<keyword evidence="3" id="KW-1185">Reference proteome</keyword>
<keyword evidence="1" id="KW-1133">Transmembrane helix</keyword>
<dbReference type="KEGG" id="nmk:CHR53_14355"/>
<keyword evidence="1" id="KW-0472">Membrane</keyword>
<feature type="transmembrane region" description="Helical" evidence="1">
    <location>
        <begin position="80"/>
        <end position="100"/>
    </location>
</feature>
<keyword evidence="1" id="KW-0812">Transmembrane</keyword>
<feature type="transmembrane region" description="Helical" evidence="1">
    <location>
        <begin position="12"/>
        <end position="31"/>
    </location>
</feature>
<dbReference type="EMBL" id="CP022572">
    <property type="protein sequence ID" value="AZU62370.1"/>
    <property type="molecule type" value="Genomic_DNA"/>
</dbReference>
<dbReference type="AlphaFoldDB" id="A0A3Q9QWX8"/>
<evidence type="ECO:0000313" key="3">
    <source>
        <dbReference type="Proteomes" id="UP000282892"/>
    </source>
</evidence>
<sequence length="130" mass="14385">MGKYKMSKTIGMILGTIMIIATLGYGLLYLLGTSLGKALGSEMETTARDQFTIVILFSIGLSSVITGAGCLGIKFKGWRYVYIGFCMLIGVVLLFTFFISREALGTTYEFLILCLSILYFLLGYLVKREK</sequence>
<evidence type="ECO:0000256" key="1">
    <source>
        <dbReference type="SAM" id="Phobius"/>
    </source>
</evidence>
<feature type="transmembrane region" description="Helical" evidence="1">
    <location>
        <begin position="51"/>
        <end position="73"/>
    </location>
</feature>
<accession>A0A3Q9QWX8</accession>
<evidence type="ECO:0000313" key="2">
    <source>
        <dbReference type="EMBL" id="AZU62370.1"/>
    </source>
</evidence>
<feature type="transmembrane region" description="Helical" evidence="1">
    <location>
        <begin position="106"/>
        <end position="126"/>
    </location>
</feature>
<protein>
    <submittedName>
        <fullName evidence="2">Uncharacterized protein</fullName>
    </submittedName>
</protein>
<name>A0A3Q9QWX8_9BACI</name>
<dbReference type="RefSeq" id="WP_066399547.1">
    <property type="nucleotide sequence ID" value="NZ_CP022572.1"/>
</dbReference>
<proteinExistence type="predicted"/>
<reference evidence="2 3" key="1">
    <citation type="submission" date="2017-07" db="EMBL/GenBank/DDBJ databases">
        <title>The complete genome sequence of Bacillus mesonae strain H20-5, an efficient strain improving plant abiotic stress resistance.</title>
        <authorList>
            <person name="Kim S.Y."/>
            <person name="Song H."/>
            <person name="Sang M.K."/>
            <person name="Weon H.-Y."/>
            <person name="Song J."/>
        </authorList>
    </citation>
    <scope>NUCLEOTIDE SEQUENCE [LARGE SCALE GENOMIC DNA]</scope>
    <source>
        <strain evidence="2 3">H20-5</strain>
    </source>
</reference>